<evidence type="ECO:0000313" key="2">
    <source>
        <dbReference type="EMBL" id="CAB4153150.1"/>
    </source>
</evidence>
<organism evidence="2">
    <name type="scientific">uncultured Caudovirales phage</name>
    <dbReference type="NCBI Taxonomy" id="2100421"/>
    <lineage>
        <taxon>Viruses</taxon>
        <taxon>Duplodnaviria</taxon>
        <taxon>Heunggongvirae</taxon>
        <taxon>Uroviricota</taxon>
        <taxon>Caudoviricetes</taxon>
        <taxon>Peduoviridae</taxon>
        <taxon>Maltschvirus</taxon>
        <taxon>Maltschvirus maltsch</taxon>
    </lineage>
</organism>
<feature type="region of interest" description="Disordered" evidence="1">
    <location>
        <begin position="25"/>
        <end position="46"/>
    </location>
</feature>
<reference evidence="2" key="1">
    <citation type="submission" date="2020-04" db="EMBL/GenBank/DDBJ databases">
        <authorList>
            <person name="Chiriac C."/>
            <person name="Salcher M."/>
            <person name="Ghai R."/>
            <person name="Kavagutti S V."/>
        </authorList>
    </citation>
    <scope>NUCLEOTIDE SEQUENCE</scope>
</reference>
<name>A0A6J5N7T5_9CAUD</name>
<gene>
    <name evidence="2" type="ORF">UFOVP618_47</name>
</gene>
<feature type="compositionally biased region" description="Acidic residues" evidence="1">
    <location>
        <begin position="25"/>
        <end position="39"/>
    </location>
</feature>
<proteinExistence type="predicted"/>
<accession>A0A6J5N7T5</accession>
<protein>
    <submittedName>
        <fullName evidence="2">Uncharacterized protein</fullName>
    </submittedName>
</protein>
<sequence length="46" mass="5687">MSGCYGNDSFDRYWESQLDKYLDECDDDEDDQEEDEDYEYERLNDK</sequence>
<evidence type="ECO:0000256" key="1">
    <source>
        <dbReference type="SAM" id="MobiDB-lite"/>
    </source>
</evidence>
<dbReference type="EMBL" id="LR796587">
    <property type="protein sequence ID" value="CAB4153150.1"/>
    <property type="molecule type" value="Genomic_DNA"/>
</dbReference>